<comment type="caution">
    <text evidence="1">The sequence shown here is derived from an EMBL/GenBank/DDBJ whole genome shotgun (WGS) entry which is preliminary data.</text>
</comment>
<organism evidence="1 2">
    <name type="scientific">Ensete ventricosum</name>
    <name type="common">Abyssinian banana</name>
    <name type="synonym">Musa ensete</name>
    <dbReference type="NCBI Taxonomy" id="4639"/>
    <lineage>
        <taxon>Eukaryota</taxon>
        <taxon>Viridiplantae</taxon>
        <taxon>Streptophyta</taxon>
        <taxon>Embryophyta</taxon>
        <taxon>Tracheophyta</taxon>
        <taxon>Spermatophyta</taxon>
        <taxon>Magnoliopsida</taxon>
        <taxon>Liliopsida</taxon>
        <taxon>Zingiberales</taxon>
        <taxon>Musaceae</taxon>
        <taxon>Ensete</taxon>
    </lineage>
</organism>
<sequence length="100" mass="11001">MGLYNESNGVSIPESLIFFIAYHTAASQHVVRGPCGEVRACRSASPCRIYHVGGPVVRGRDNITVCGQQRTLFRYISNKGERDGGARAMLTSRSDYHEVV</sequence>
<accession>A0A427APD5</accession>
<proteinExistence type="predicted"/>
<dbReference type="Proteomes" id="UP000287651">
    <property type="component" value="Unassembled WGS sequence"/>
</dbReference>
<evidence type="ECO:0000313" key="2">
    <source>
        <dbReference type="Proteomes" id="UP000287651"/>
    </source>
</evidence>
<name>A0A427APD5_ENSVE</name>
<reference evidence="1 2" key="1">
    <citation type="journal article" date="2014" name="Agronomy (Basel)">
        <title>A Draft Genome Sequence for Ensete ventricosum, the Drought-Tolerant Tree Against Hunger.</title>
        <authorList>
            <person name="Harrison J."/>
            <person name="Moore K.A."/>
            <person name="Paszkiewicz K."/>
            <person name="Jones T."/>
            <person name="Grant M."/>
            <person name="Ambacheew D."/>
            <person name="Muzemil S."/>
            <person name="Studholme D.J."/>
        </authorList>
    </citation>
    <scope>NUCLEOTIDE SEQUENCE [LARGE SCALE GENOMIC DNA]</scope>
</reference>
<gene>
    <name evidence="1" type="ORF">B296_00006195</name>
</gene>
<protein>
    <submittedName>
        <fullName evidence="1">Uncharacterized protein</fullName>
    </submittedName>
</protein>
<dbReference type="EMBL" id="AMZH03001768">
    <property type="protein sequence ID" value="RRT78079.1"/>
    <property type="molecule type" value="Genomic_DNA"/>
</dbReference>
<dbReference type="AlphaFoldDB" id="A0A427APD5"/>
<evidence type="ECO:0000313" key="1">
    <source>
        <dbReference type="EMBL" id="RRT78079.1"/>
    </source>
</evidence>